<comment type="similarity">
    <text evidence="2">Belongs to the methyl-accepting chemotaxis (MCP) protein family.</text>
</comment>
<evidence type="ECO:0000313" key="7">
    <source>
        <dbReference type="EMBL" id="ROR23445.1"/>
    </source>
</evidence>
<organism evidence="7 8">
    <name type="scientific">Mobilisporobacter senegalensis</name>
    <dbReference type="NCBI Taxonomy" id="1329262"/>
    <lineage>
        <taxon>Bacteria</taxon>
        <taxon>Bacillati</taxon>
        <taxon>Bacillota</taxon>
        <taxon>Clostridia</taxon>
        <taxon>Lachnospirales</taxon>
        <taxon>Lachnospiraceae</taxon>
        <taxon>Mobilisporobacter</taxon>
    </lineage>
</organism>
<dbReference type="SUPFAM" id="SSF58104">
    <property type="entry name" value="Methyl-accepting chemotaxis protein (MCP) signaling domain"/>
    <property type="match status" value="1"/>
</dbReference>
<dbReference type="CDD" id="cd06225">
    <property type="entry name" value="HAMP"/>
    <property type="match status" value="1"/>
</dbReference>
<feature type="coiled-coil region" evidence="4">
    <location>
        <begin position="471"/>
        <end position="533"/>
    </location>
</feature>
<protein>
    <submittedName>
        <fullName evidence="7">Methyl-accepting chemotaxis protein</fullName>
    </submittedName>
</protein>
<dbReference type="InterPro" id="IPR004089">
    <property type="entry name" value="MCPsignal_dom"/>
</dbReference>
<dbReference type="InterPro" id="IPR003660">
    <property type="entry name" value="HAMP_dom"/>
</dbReference>
<dbReference type="Pfam" id="PF00672">
    <property type="entry name" value="HAMP"/>
    <property type="match status" value="1"/>
</dbReference>
<comment type="caution">
    <text evidence="7">The sequence shown here is derived from an EMBL/GenBank/DDBJ whole genome shotgun (WGS) entry which is preliminary data.</text>
</comment>
<dbReference type="PANTHER" id="PTHR32089:SF112">
    <property type="entry name" value="LYSOZYME-LIKE PROTEIN-RELATED"/>
    <property type="match status" value="1"/>
</dbReference>
<keyword evidence="4" id="KW-0175">Coiled coil</keyword>
<evidence type="ECO:0000256" key="1">
    <source>
        <dbReference type="ARBA" id="ARBA00023224"/>
    </source>
</evidence>
<evidence type="ECO:0000256" key="3">
    <source>
        <dbReference type="PROSITE-ProRule" id="PRU00284"/>
    </source>
</evidence>
<dbReference type="PROSITE" id="PS50111">
    <property type="entry name" value="CHEMOTAXIS_TRANSDUC_2"/>
    <property type="match status" value="1"/>
</dbReference>
<dbReference type="EMBL" id="RJVG01000014">
    <property type="protein sequence ID" value="ROR23445.1"/>
    <property type="molecule type" value="Genomic_DNA"/>
</dbReference>
<evidence type="ECO:0000256" key="2">
    <source>
        <dbReference type="ARBA" id="ARBA00029447"/>
    </source>
</evidence>
<dbReference type="PANTHER" id="PTHR32089">
    <property type="entry name" value="METHYL-ACCEPTING CHEMOTAXIS PROTEIN MCPB"/>
    <property type="match status" value="1"/>
</dbReference>
<dbReference type="CDD" id="cd11386">
    <property type="entry name" value="MCP_signal"/>
    <property type="match status" value="1"/>
</dbReference>
<dbReference type="Gene3D" id="3.30.450.20">
    <property type="entry name" value="PAS domain"/>
    <property type="match status" value="1"/>
</dbReference>
<feature type="domain" description="HAMP" evidence="6">
    <location>
        <begin position="359"/>
        <end position="413"/>
    </location>
</feature>
<gene>
    <name evidence="7" type="ORF">EDD66_11452</name>
</gene>
<accession>A0A3N1X9P8</accession>
<dbReference type="RefSeq" id="WP_123610740.1">
    <property type="nucleotide sequence ID" value="NZ_RJVG01000014.1"/>
</dbReference>
<dbReference type="GO" id="GO:0016020">
    <property type="term" value="C:membrane"/>
    <property type="evidence" value="ECO:0007669"/>
    <property type="project" value="InterPro"/>
</dbReference>
<proteinExistence type="inferred from homology"/>
<evidence type="ECO:0000313" key="8">
    <source>
        <dbReference type="Proteomes" id="UP000273083"/>
    </source>
</evidence>
<keyword evidence="8" id="KW-1185">Reference proteome</keyword>
<dbReference type="Pfam" id="PF00015">
    <property type="entry name" value="MCPsignal"/>
    <property type="match status" value="1"/>
</dbReference>
<evidence type="ECO:0000259" key="6">
    <source>
        <dbReference type="PROSITE" id="PS50885"/>
    </source>
</evidence>
<name>A0A3N1X9P8_9FIRM</name>
<keyword evidence="1 3" id="KW-0807">Transducer</keyword>
<sequence length="722" mass="81863">MKEKVRYLMNRNMKSRAESIFEGISNGRKKALDNWFEDQWIKIDFIKKSLISSEESKEVLNDILIEAKKNYSTFIEIFVMDEKGDIIASSFPKHIGDNMNVFPNFQKGIEGKNYMYGPYCDKKTLDLDLSYKLFYDEVTLLFSSPYTINDNTKILCVRVLNDDMSNVIQEEDTHVYKDSGDNYLFMIENNRGMKAGTAISRSRFEDRTFTLGDNLKDGIKTKKWGEVKIEAHTEFEIVFNDPATGELHDGVRYTIQNKENLDCYPGYPDYRHILVGGKGTIIIPPHSDEIWGMMCEGDIGDIYNFKGLNKRIPLYVSAITGIFMIFNEVLRRYTDNMNLVSEIFTWSIILLCTYFITKKVIVDPLTNTTEILRNIAEGEGDLTKRVQLNSYNEIGELARWFNKFVSNQMNMIKRINTSIKTTESTTRQVSKASKKIKNSILTIGESLTALSNNSLEQNSLFKDTQREVKRISDSFEKNEELETLINDIKNQTETTNEAAITGVDIKEDVMTSIVELENSMNNAIQSIASLENKSNEITKIVSTISEISNQTNLLALNASIEAARAGDAGKGFSVVADEIKKLSNGTEESTLMIKDLIQSIQNEINETNHNITVIDEKVKANIRSSKESAKSMELVVNLSRTMSYILNIMSEQNGLIKEVKSNISSMARRSEESTVIGENNSKHALELASDIAKQIDGLNQVLESLEYSASDLDKMVESFKVQ</sequence>
<evidence type="ECO:0000256" key="4">
    <source>
        <dbReference type="SAM" id="Coils"/>
    </source>
</evidence>
<dbReference type="AlphaFoldDB" id="A0A3N1X9P8"/>
<dbReference type="GO" id="GO:0007165">
    <property type="term" value="P:signal transduction"/>
    <property type="evidence" value="ECO:0007669"/>
    <property type="project" value="UniProtKB-KW"/>
</dbReference>
<dbReference type="PROSITE" id="PS50885">
    <property type="entry name" value="HAMP"/>
    <property type="match status" value="1"/>
</dbReference>
<feature type="domain" description="Methyl-accepting transducer" evidence="5">
    <location>
        <begin position="432"/>
        <end position="688"/>
    </location>
</feature>
<evidence type="ECO:0000259" key="5">
    <source>
        <dbReference type="PROSITE" id="PS50111"/>
    </source>
</evidence>
<dbReference type="SMART" id="SM00283">
    <property type="entry name" value="MA"/>
    <property type="match status" value="1"/>
</dbReference>
<dbReference type="Proteomes" id="UP000273083">
    <property type="component" value="Unassembled WGS sequence"/>
</dbReference>
<dbReference type="Gene3D" id="1.10.287.950">
    <property type="entry name" value="Methyl-accepting chemotaxis protein"/>
    <property type="match status" value="1"/>
</dbReference>
<dbReference type="OrthoDB" id="2489132at2"/>
<reference evidence="7 8" key="1">
    <citation type="submission" date="2018-11" db="EMBL/GenBank/DDBJ databases">
        <title>Genomic Encyclopedia of Type Strains, Phase IV (KMG-IV): sequencing the most valuable type-strain genomes for metagenomic binning, comparative biology and taxonomic classification.</title>
        <authorList>
            <person name="Goeker M."/>
        </authorList>
    </citation>
    <scope>NUCLEOTIDE SEQUENCE [LARGE SCALE GENOMIC DNA]</scope>
    <source>
        <strain evidence="7 8">DSM 26537</strain>
    </source>
</reference>